<protein>
    <recommendedName>
        <fullName evidence="3">Coenzyme PQQ synthesis D</fullName>
    </recommendedName>
</protein>
<dbReference type="InterPro" id="IPR008792">
    <property type="entry name" value="PQQD"/>
</dbReference>
<evidence type="ECO:0008006" key="3">
    <source>
        <dbReference type="Google" id="ProtNLM"/>
    </source>
</evidence>
<reference evidence="1 2" key="1">
    <citation type="journal article" date="2011" name="J. Bacteriol.">
        <title>Genome sequence of the mercury-methylating and pleomorphic Desulfovibrio africanus Strain Walvis Bay.</title>
        <authorList>
            <person name="Brown S.D."/>
            <person name="Wall J.D."/>
            <person name="Kucken A.M."/>
            <person name="Gilmour C.C."/>
            <person name="Podar M."/>
            <person name="Brandt C.C."/>
            <person name="Teshima H."/>
            <person name="Detter J.C."/>
            <person name="Han C.S."/>
            <person name="Land M.L."/>
            <person name="Lucas S."/>
            <person name="Han J."/>
            <person name="Pennacchio L."/>
            <person name="Nolan M."/>
            <person name="Pitluck S."/>
            <person name="Woyke T."/>
            <person name="Goodwin L."/>
            <person name="Palumbo A.V."/>
            <person name="Elias D.A."/>
        </authorList>
    </citation>
    <scope>NUCLEOTIDE SEQUENCE [LARGE SCALE GENOMIC DNA]</scope>
    <source>
        <strain evidence="1 2">Walvis Bay</strain>
    </source>
</reference>
<evidence type="ECO:0000313" key="1">
    <source>
        <dbReference type="EMBL" id="EGJ51362.1"/>
    </source>
</evidence>
<dbReference type="AlphaFoldDB" id="F3Z2M9"/>
<dbReference type="KEGG" id="daf:Desaf_3064"/>
<dbReference type="Gene3D" id="1.10.10.1150">
    <property type="entry name" value="Coenzyme PQQ synthesis protein D (PqqD)"/>
    <property type="match status" value="1"/>
</dbReference>
<dbReference type="eggNOG" id="ENOG5033GEP">
    <property type="taxonomic scope" value="Bacteria"/>
</dbReference>
<dbReference type="InterPro" id="IPR041881">
    <property type="entry name" value="PqqD_sf"/>
</dbReference>
<gene>
    <name evidence="1" type="ORF">Desaf_3064</name>
</gene>
<accession>F3Z2M9</accession>
<dbReference type="EMBL" id="CP003221">
    <property type="protein sequence ID" value="EGJ51362.1"/>
    <property type="molecule type" value="Genomic_DNA"/>
</dbReference>
<sequence>MRLSKRNTVTHPQLSRKEALAYKPVISREVMTERTEAGLVRILYPIAIKPWLAGLAKRLSLKDQKSMLRTLELDAMGSTVWDWLDGHNTVHGLATKLAEHYGLHEREAEVSMSAFLRELGRRGIIGLAR</sequence>
<dbReference type="Pfam" id="PF05402">
    <property type="entry name" value="PqqD"/>
    <property type="match status" value="1"/>
</dbReference>
<organism evidence="1 2">
    <name type="scientific">Desulfocurvibacter africanus subsp. africanus str. Walvis Bay</name>
    <dbReference type="NCBI Taxonomy" id="690850"/>
    <lineage>
        <taxon>Bacteria</taxon>
        <taxon>Pseudomonadati</taxon>
        <taxon>Thermodesulfobacteriota</taxon>
        <taxon>Desulfovibrionia</taxon>
        <taxon>Desulfovibrionales</taxon>
        <taxon>Desulfovibrionaceae</taxon>
        <taxon>Desulfocurvibacter</taxon>
    </lineage>
</organism>
<dbReference type="STRING" id="690850.Desaf_3064"/>
<proteinExistence type="predicted"/>
<dbReference type="HOGENOM" id="CLU_150513_2_0_7"/>
<evidence type="ECO:0000313" key="2">
    <source>
        <dbReference type="Proteomes" id="UP000007844"/>
    </source>
</evidence>
<name>F3Z2M9_DESAF</name>
<keyword evidence="2" id="KW-1185">Reference proteome</keyword>
<dbReference type="Proteomes" id="UP000007844">
    <property type="component" value="Chromosome"/>
</dbReference>